<keyword evidence="2" id="KW-0805">Transcription regulation</keyword>
<feature type="domain" description="HTH lysR-type" evidence="5">
    <location>
        <begin position="23"/>
        <end position="80"/>
    </location>
</feature>
<name>A0A3P4AYD9_9BURK</name>
<dbReference type="PROSITE" id="PS50931">
    <property type="entry name" value="HTH_LYSR"/>
    <property type="match status" value="1"/>
</dbReference>
<dbReference type="InterPro" id="IPR050950">
    <property type="entry name" value="HTH-type_LysR_regulators"/>
</dbReference>
<gene>
    <name evidence="6" type="primary">gbpR_5</name>
    <name evidence="6" type="ORF">PIGHUM_00628</name>
</gene>
<dbReference type="RefSeq" id="WP_124077807.1">
    <property type="nucleotide sequence ID" value="NZ_UWPJ01000006.1"/>
</dbReference>
<evidence type="ECO:0000256" key="3">
    <source>
        <dbReference type="ARBA" id="ARBA00023125"/>
    </source>
</evidence>
<evidence type="ECO:0000256" key="4">
    <source>
        <dbReference type="ARBA" id="ARBA00023163"/>
    </source>
</evidence>
<dbReference type="InterPro" id="IPR000847">
    <property type="entry name" value="LysR_HTH_N"/>
</dbReference>
<comment type="similarity">
    <text evidence="1">Belongs to the LysR transcriptional regulatory family.</text>
</comment>
<dbReference type="PRINTS" id="PR00039">
    <property type="entry name" value="HTHLYSR"/>
</dbReference>
<dbReference type="GO" id="GO:0005829">
    <property type="term" value="C:cytosol"/>
    <property type="evidence" value="ECO:0007669"/>
    <property type="project" value="TreeGrafter"/>
</dbReference>
<protein>
    <submittedName>
        <fullName evidence="6">HTH-type transcriptional regulator GbpR</fullName>
    </submittedName>
</protein>
<evidence type="ECO:0000256" key="1">
    <source>
        <dbReference type="ARBA" id="ARBA00009437"/>
    </source>
</evidence>
<dbReference type="InterPro" id="IPR036388">
    <property type="entry name" value="WH-like_DNA-bd_sf"/>
</dbReference>
<keyword evidence="3" id="KW-0238">DNA-binding</keyword>
<dbReference type="GO" id="GO:0003700">
    <property type="term" value="F:DNA-binding transcription factor activity"/>
    <property type="evidence" value="ECO:0007669"/>
    <property type="project" value="InterPro"/>
</dbReference>
<dbReference type="EMBL" id="UWPJ01000006">
    <property type="protein sequence ID" value="VCU68571.1"/>
    <property type="molecule type" value="Genomic_DNA"/>
</dbReference>
<reference evidence="6 7" key="1">
    <citation type="submission" date="2018-10" db="EMBL/GenBank/DDBJ databases">
        <authorList>
            <person name="Criscuolo A."/>
        </authorList>
    </citation>
    <scope>NUCLEOTIDE SEQUENCE [LARGE SCALE GENOMIC DNA]</scope>
    <source>
        <strain evidence="6">DnA1</strain>
    </source>
</reference>
<dbReference type="SUPFAM" id="SSF53850">
    <property type="entry name" value="Periplasmic binding protein-like II"/>
    <property type="match status" value="1"/>
</dbReference>
<accession>A0A3P4AYD9</accession>
<evidence type="ECO:0000313" key="7">
    <source>
        <dbReference type="Proteomes" id="UP000277294"/>
    </source>
</evidence>
<evidence type="ECO:0000259" key="5">
    <source>
        <dbReference type="PROSITE" id="PS50931"/>
    </source>
</evidence>
<dbReference type="AlphaFoldDB" id="A0A3P4AYD9"/>
<dbReference type="Pfam" id="PF00126">
    <property type="entry name" value="HTH_1"/>
    <property type="match status" value="1"/>
</dbReference>
<sequence>MKLAEPAFAPIALRADWYLHGRLRLRHLRLLQVLDDVHNVGEAARRMATTQPAVSRMIAELESMAGTRLFTRTSKGTFPTPHGASMIRHARWVLGDLERMGREWSEPGGLGVETISIGINSSSAAFLVPHALLRLERSHAGVNVLVREGSIEALLPDLYTRKLDLVVARLGASASAADLVRQILCEEPMCVCSAADHPLAGRRKLSWADLGAYPWVMPPQGSPVRIGLDMLFQQHGLRPASRIESASVVNNMVLMELSPSLSVMPRAVAAYHARRHRLAILKLELPPVFGPIGVIRHESLDPSANMLALIDCLRDEAAGMAE</sequence>
<organism evidence="6 7">
    <name type="scientific">Pigmentiphaga humi</name>
    <dbReference type="NCBI Taxonomy" id="2478468"/>
    <lineage>
        <taxon>Bacteria</taxon>
        <taxon>Pseudomonadati</taxon>
        <taxon>Pseudomonadota</taxon>
        <taxon>Betaproteobacteria</taxon>
        <taxon>Burkholderiales</taxon>
        <taxon>Alcaligenaceae</taxon>
        <taxon>Pigmentiphaga</taxon>
    </lineage>
</organism>
<evidence type="ECO:0000313" key="6">
    <source>
        <dbReference type="EMBL" id="VCU68571.1"/>
    </source>
</evidence>
<dbReference type="PANTHER" id="PTHR30419:SF8">
    <property type="entry name" value="NITROGEN ASSIMILATION TRANSCRIPTIONAL ACTIVATOR-RELATED"/>
    <property type="match status" value="1"/>
</dbReference>
<dbReference type="PANTHER" id="PTHR30419">
    <property type="entry name" value="HTH-TYPE TRANSCRIPTIONAL REGULATOR YBHD"/>
    <property type="match status" value="1"/>
</dbReference>
<keyword evidence="4" id="KW-0804">Transcription</keyword>
<proteinExistence type="inferred from homology"/>
<dbReference type="OrthoDB" id="5914299at2"/>
<dbReference type="Pfam" id="PF03466">
    <property type="entry name" value="LysR_substrate"/>
    <property type="match status" value="1"/>
</dbReference>
<dbReference type="GO" id="GO:0003677">
    <property type="term" value="F:DNA binding"/>
    <property type="evidence" value="ECO:0007669"/>
    <property type="project" value="UniProtKB-KW"/>
</dbReference>
<keyword evidence="7" id="KW-1185">Reference proteome</keyword>
<dbReference type="Gene3D" id="1.10.10.10">
    <property type="entry name" value="Winged helix-like DNA-binding domain superfamily/Winged helix DNA-binding domain"/>
    <property type="match status" value="1"/>
</dbReference>
<dbReference type="Proteomes" id="UP000277294">
    <property type="component" value="Unassembled WGS sequence"/>
</dbReference>
<dbReference type="SUPFAM" id="SSF46785">
    <property type="entry name" value="Winged helix' DNA-binding domain"/>
    <property type="match status" value="1"/>
</dbReference>
<dbReference type="InterPro" id="IPR005119">
    <property type="entry name" value="LysR_subst-bd"/>
</dbReference>
<dbReference type="Gene3D" id="3.40.190.290">
    <property type="match status" value="1"/>
</dbReference>
<dbReference type="InterPro" id="IPR036390">
    <property type="entry name" value="WH_DNA-bd_sf"/>
</dbReference>
<evidence type="ECO:0000256" key="2">
    <source>
        <dbReference type="ARBA" id="ARBA00023015"/>
    </source>
</evidence>